<feature type="compositionally biased region" description="Basic and acidic residues" evidence="2">
    <location>
        <begin position="54"/>
        <end position="68"/>
    </location>
</feature>
<feature type="compositionally biased region" description="Polar residues" evidence="2">
    <location>
        <begin position="86"/>
        <end position="118"/>
    </location>
</feature>
<feature type="coiled-coil region" evidence="1">
    <location>
        <begin position="477"/>
        <end position="504"/>
    </location>
</feature>
<evidence type="ECO:0000256" key="1">
    <source>
        <dbReference type="SAM" id="Coils"/>
    </source>
</evidence>
<feature type="domain" description="G-patch" evidence="3">
    <location>
        <begin position="388"/>
        <end position="434"/>
    </location>
</feature>
<dbReference type="GO" id="GO:0000776">
    <property type="term" value="C:kinetochore"/>
    <property type="evidence" value="ECO:0007669"/>
    <property type="project" value="TreeGrafter"/>
</dbReference>
<evidence type="ECO:0000256" key="2">
    <source>
        <dbReference type="SAM" id="MobiDB-lite"/>
    </source>
</evidence>
<name>A0A8X7Y612_POPTO</name>
<keyword evidence="5" id="KW-1185">Reference proteome</keyword>
<feature type="compositionally biased region" description="Basic and acidic residues" evidence="2">
    <location>
        <begin position="120"/>
        <end position="131"/>
    </location>
</feature>
<feature type="domain" description="G-patch" evidence="3">
    <location>
        <begin position="147"/>
        <end position="193"/>
    </location>
</feature>
<proteinExistence type="predicted"/>
<dbReference type="GO" id="GO:0003676">
    <property type="term" value="F:nucleic acid binding"/>
    <property type="evidence" value="ECO:0007669"/>
    <property type="project" value="InterPro"/>
</dbReference>
<dbReference type="SMART" id="SM00443">
    <property type="entry name" value="G_patch"/>
    <property type="match status" value="2"/>
</dbReference>
<dbReference type="PANTHER" id="PTHR21032">
    <property type="entry name" value="G PATCH DOMAIN-CONTAINING PROTEIN 11"/>
    <property type="match status" value="1"/>
</dbReference>
<dbReference type="PANTHER" id="PTHR21032:SF0">
    <property type="entry name" value="G PATCH DOMAIN-CONTAINING PROTEIN 11"/>
    <property type="match status" value="1"/>
</dbReference>
<evidence type="ECO:0000313" key="5">
    <source>
        <dbReference type="Proteomes" id="UP000886885"/>
    </source>
</evidence>
<feature type="compositionally biased region" description="Polar residues" evidence="2">
    <location>
        <begin position="327"/>
        <end position="359"/>
    </location>
</feature>
<comment type="caution">
    <text evidence="4">The sequence shown here is derived from an EMBL/GenBank/DDBJ whole genome shotgun (WGS) entry which is preliminary data.</text>
</comment>
<dbReference type="AlphaFoldDB" id="A0A8X7Y612"/>
<dbReference type="InterPro" id="IPR000467">
    <property type="entry name" value="G_patch_dom"/>
</dbReference>
<accession>A0A8X7Y612</accession>
<feature type="region of interest" description="Disordered" evidence="2">
    <location>
        <begin position="52"/>
        <end position="145"/>
    </location>
</feature>
<feature type="region of interest" description="Disordered" evidence="2">
    <location>
        <begin position="293"/>
        <end position="386"/>
    </location>
</feature>
<gene>
    <name evidence="4" type="ORF">POTOM_051435</name>
</gene>
<sequence>MAVEYTWHQVALFLGSLGIGLPKSLYGPKSGPYSSYEKLCFELSVTVYQQRMAESTEKQRDSEPKQHEEADEEDYMGDLSQFLPPETTNPSKSSAKKSVNKETPTFQSFNKKSKNISWQEQRRLEREKKQQEEDEQTMARIEAPIPPSNIGFKLLKQMGYTPGSALGKEGSGRAEPVGIQIRRTRVGIGREEPHKEKRKREEIEAERNRMKERDLMEEFGSRQKSQWRSRRVVVNFMKAKAALDQLENKEVLLYINVLGIGLPKSLYGPKSGPYSSYEKLCFELSVTVYQQRMAESTEKQRDSEPKQHEEADEEDYMGDLSQFLPPETTNPSKSSAKKSVNKETPTFQSFNKKSKNISWQEQRRLEREKKQQEEDEQTMARIEAPIPPSNIGFKLLKQMGYTPGSALGKEGSGRAEPVGIQIRRTRVGIGREEPHKEKRKREEIEAERNRMKERDLMEEFGSRQKSQWRSRRVVVNFMKAKAALDQLENKEVDLQELLMKLRDEYQYCPFCGFQTPVCGTNLFSCSSDCLYMHMMSVNPGTQFQWLTCHDASGEQDKGIVLSALHAIGGCPYIKATRRHWLAAFLLSDEANSKEMDMLSHG</sequence>
<keyword evidence="1" id="KW-0175">Coiled coil</keyword>
<dbReference type="InterPro" id="IPR039249">
    <property type="entry name" value="GPATCH11"/>
</dbReference>
<dbReference type="OrthoDB" id="786951at2759"/>
<dbReference type="EMBL" id="JAAWWB010000031">
    <property type="protein sequence ID" value="KAG6744796.1"/>
    <property type="molecule type" value="Genomic_DNA"/>
</dbReference>
<dbReference type="Pfam" id="PF01585">
    <property type="entry name" value="G-patch"/>
    <property type="match status" value="2"/>
</dbReference>
<dbReference type="Proteomes" id="UP000886885">
    <property type="component" value="Chromosome 16A"/>
</dbReference>
<evidence type="ECO:0000259" key="3">
    <source>
        <dbReference type="PROSITE" id="PS50174"/>
    </source>
</evidence>
<reference evidence="4" key="1">
    <citation type="journal article" date="2020" name="bioRxiv">
        <title>Hybrid origin of Populus tomentosa Carr. identified through genome sequencing and phylogenomic analysis.</title>
        <authorList>
            <person name="An X."/>
            <person name="Gao K."/>
            <person name="Chen Z."/>
            <person name="Li J."/>
            <person name="Yang X."/>
            <person name="Yang X."/>
            <person name="Zhou J."/>
            <person name="Guo T."/>
            <person name="Zhao T."/>
            <person name="Huang S."/>
            <person name="Miao D."/>
            <person name="Khan W.U."/>
            <person name="Rao P."/>
            <person name="Ye M."/>
            <person name="Lei B."/>
            <person name="Liao W."/>
            <person name="Wang J."/>
            <person name="Ji L."/>
            <person name="Li Y."/>
            <person name="Guo B."/>
            <person name="Mustafa N.S."/>
            <person name="Li S."/>
            <person name="Yun Q."/>
            <person name="Keller S.R."/>
            <person name="Mao J."/>
            <person name="Zhang R."/>
            <person name="Strauss S.H."/>
        </authorList>
    </citation>
    <scope>NUCLEOTIDE SEQUENCE</scope>
    <source>
        <strain evidence="4">GM15</strain>
        <tissue evidence="4">Leaf</tissue>
    </source>
</reference>
<feature type="compositionally biased region" description="Basic and acidic residues" evidence="2">
    <location>
        <begin position="361"/>
        <end position="372"/>
    </location>
</feature>
<evidence type="ECO:0000313" key="4">
    <source>
        <dbReference type="EMBL" id="KAG6744796.1"/>
    </source>
</evidence>
<dbReference type="PROSITE" id="PS50174">
    <property type="entry name" value="G_PATCH"/>
    <property type="match status" value="2"/>
</dbReference>
<feature type="compositionally biased region" description="Basic and acidic residues" evidence="2">
    <location>
        <begin position="295"/>
        <end position="309"/>
    </location>
</feature>
<organism evidence="4 5">
    <name type="scientific">Populus tomentosa</name>
    <name type="common">Chinese white poplar</name>
    <dbReference type="NCBI Taxonomy" id="118781"/>
    <lineage>
        <taxon>Eukaryota</taxon>
        <taxon>Viridiplantae</taxon>
        <taxon>Streptophyta</taxon>
        <taxon>Embryophyta</taxon>
        <taxon>Tracheophyta</taxon>
        <taxon>Spermatophyta</taxon>
        <taxon>Magnoliopsida</taxon>
        <taxon>eudicotyledons</taxon>
        <taxon>Gunneridae</taxon>
        <taxon>Pentapetalae</taxon>
        <taxon>rosids</taxon>
        <taxon>fabids</taxon>
        <taxon>Malpighiales</taxon>
        <taxon>Salicaceae</taxon>
        <taxon>Saliceae</taxon>
        <taxon>Populus</taxon>
    </lineage>
</organism>
<protein>
    <recommendedName>
        <fullName evidence="3">G-patch domain-containing protein</fullName>
    </recommendedName>
</protein>